<name>A0A2M4C8Z3_9DIPT</name>
<reference evidence="1" key="1">
    <citation type="submission" date="2018-01" db="EMBL/GenBank/DDBJ databases">
        <title>An insight into the sialome of Amazonian anophelines.</title>
        <authorList>
            <person name="Ribeiro J.M."/>
            <person name="Scarpassa V."/>
            <person name="Calvo E."/>
        </authorList>
    </citation>
    <scope>NUCLEOTIDE SEQUENCE</scope>
    <source>
        <tissue evidence="1">Salivary glands</tissue>
    </source>
</reference>
<organism evidence="1">
    <name type="scientific">Anopheles marajoara</name>
    <dbReference type="NCBI Taxonomy" id="58244"/>
    <lineage>
        <taxon>Eukaryota</taxon>
        <taxon>Metazoa</taxon>
        <taxon>Ecdysozoa</taxon>
        <taxon>Arthropoda</taxon>
        <taxon>Hexapoda</taxon>
        <taxon>Insecta</taxon>
        <taxon>Pterygota</taxon>
        <taxon>Neoptera</taxon>
        <taxon>Endopterygota</taxon>
        <taxon>Diptera</taxon>
        <taxon>Nematocera</taxon>
        <taxon>Culicoidea</taxon>
        <taxon>Culicidae</taxon>
        <taxon>Anophelinae</taxon>
        <taxon>Anopheles</taxon>
    </lineage>
</organism>
<proteinExistence type="predicted"/>
<protein>
    <submittedName>
        <fullName evidence="1">Putative secreted protein</fullName>
    </submittedName>
</protein>
<evidence type="ECO:0000313" key="1">
    <source>
        <dbReference type="EMBL" id="MBW61715.1"/>
    </source>
</evidence>
<dbReference type="EMBL" id="GGFJ01012574">
    <property type="protein sequence ID" value="MBW61715.1"/>
    <property type="molecule type" value="Transcribed_RNA"/>
</dbReference>
<sequence length="100" mass="11466">MFLKMNLFILHSIRYVGVRANIILTGRANSEVSFSPTAKVLRLMNRCAFHVQTGLMFTHVIAAIGQKWEINRNQIFRGEHRQLLIMASLHTYTHACGQQP</sequence>
<accession>A0A2M4C8Z3</accession>
<dbReference type="AlphaFoldDB" id="A0A2M4C8Z3"/>